<dbReference type="Proteomes" id="UP000238270">
    <property type="component" value="Unassembled WGS sequence"/>
</dbReference>
<evidence type="ECO:0000256" key="2">
    <source>
        <dbReference type="ARBA" id="ARBA00023224"/>
    </source>
</evidence>
<dbReference type="GO" id="GO:0004888">
    <property type="term" value="F:transmembrane signaling receptor activity"/>
    <property type="evidence" value="ECO:0007669"/>
    <property type="project" value="InterPro"/>
</dbReference>
<dbReference type="Pfam" id="PF00672">
    <property type="entry name" value="HAMP"/>
    <property type="match status" value="1"/>
</dbReference>
<dbReference type="GO" id="GO:0007165">
    <property type="term" value="P:signal transduction"/>
    <property type="evidence" value="ECO:0007669"/>
    <property type="project" value="UniProtKB-KW"/>
</dbReference>
<dbReference type="FunFam" id="1.10.287.950:FF:000002">
    <property type="entry name" value="Methyl-accepting chemotaxis protein"/>
    <property type="match status" value="1"/>
</dbReference>
<gene>
    <name evidence="9" type="ORF">XaplCFBP3122_06435</name>
</gene>
<evidence type="ECO:0000259" key="7">
    <source>
        <dbReference type="PROSITE" id="PS50111"/>
    </source>
</evidence>
<dbReference type="RefSeq" id="WP_104597369.1">
    <property type="nucleotide sequence ID" value="NZ_MIGV01000004.1"/>
</dbReference>
<dbReference type="GO" id="GO:0006935">
    <property type="term" value="P:chemotaxis"/>
    <property type="evidence" value="ECO:0007669"/>
    <property type="project" value="UniProtKB-KW"/>
</dbReference>
<dbReference type="PANTHER" id="PTHR43531:SF14">
    <property type="entry name" value="METHYL-ACCEPTING CHEMOTAXIS PROTEIN I-RELATED"/>
    <property type="match status" value="1"/>
</dbReference>
<dbReference type="InterPro" id="IPR004090">
    <property type="entry name" value="Chemotax_Me-accpt_rcpt"/>
</dbReference>
<dbReference type="SUPFAM" id="SSF58104">
    <property type="entry name" value="Methyl-accepting chemotaxis protein (MCP) signaling domain"/>
    <property type="match status" value="1"/>
</dbReference>
<evidence type="ECO:0000313" key="9">
    <source>
        <dbReference type="EMBL" id="PPT77583.1"/>
    </source>
</evidence>
<keyword evidence="6" id="KW-1133">Transmembrane helix</keyword>
<dbReference type="InterPro" id="IPR003660">
    <property type="entry name" value="HAMP_dom"/>
</dbReference>
<dbReference type="Gene3D" id="1.10.287.950">
    <property type="entry name" value="Methyl-accepting chemotaxis protein"/>
    <property type="match status" value="1"/>
</dbReference>
<dbReference type="SUPFAM" id="SSF158472">
    <property type="entry name" value="HAMP domain-like"/>
    <property type="match status" value="1"/>
</dbReference>
<dbReference type="InterPro" id="IPR024478">
    <property type="entry name" value="HlyB_4HB_MCP"/>
</dbReference>
<keyword evidence="5" id="KW-0175">Coiled coil</keyword>
<dbReference type="PRINTS" id="PR00260">
    <property type="entry name" value="CHEMTRNSDUCR"/>
</dbReference>
<proteinExistence type="inferred from homology"/>
<dbReference type="InterPro" id="IPR051310">
    <property type="entry name" value="MCP_chemotaxis"/>
</dbReference>
<sequence length="751" mass="81115">MNFTRRLRIGARLATGFGLLLALITLISIVALQGNRTQNKELNNVVDVSLAKMVALTTLLDINNDMIVARREMTLLRDPEKFGDYQTRIKGLVERYELTWKDYNEKFPAPDAAARARRTRIEEMRAIAMPINRQIGERLAAGDYDGAVATTLEKARPAMQAWNQAISESVAEQKKAIAASAAQANHANQSSNTMIWVFGTLSLLLGGLAAWIITQSLTKPLSQALISVSAVARGDLSVKSNDTTHDEIGQMLRASDEMVAMLQRYSHQTTLMIHKHAGEDISHRMPESFPGIYGELAQGINTMMFEHLDAIVDSVSVLEEYARGDLRRDARRLPASRAFLHESMDAAKASLLAINTEIKRLAQSAANGNFAERGDRDRFQHDFQVMVDDLNSMMYISDTNLGKLSGLLEAVAQGDLTARIDGEFNGVFAKMRDDANATARQLATIVGRIQQSVTTINSAAGEIAAGNQDLSQRTEQQAANLEETAASMEELTATVRQNAEHANQANQLSIGAAAVASEGRQTVAKVVETMVGIEAASRKIGDINSVIDGIAFQTNILALNAAVEAARAGEQGRGFAVVASEVRTLAQRATSAAKEIKDLIDDSVLRVADGSRLVNAAGETMGEIVASVQRVTNIMGEISTASQEQSAGIELINQTVTHMDEATQQNAALVEEATAAARSMEEQANQLSEAVSVFKIDTIAVSSSVRKVAVVSNKNPTGPRSVPSIAPMKTKIKVQNQVAASPDGAMDWQEF</sequence>
<organism evidence="9 10">
    <name type="scientific">Xanthomonas arboricola pv. populi</name>
    <dbReference type="NCBI Taxonomy" id="487823"/>
    <lineage>
        <taxon>Bacteria</taxon>
        <taxon>Pseudomonadati</taxon>
        <taxon>Pseudomonadota</taxon>
        <taxon>Gammaproteobacteria</taxon>
        <taxon>Lysobacterales</taxon>
        <taxon>Lysobacteraceae</taxon>
        <taxon>Xanthomonas</taxon>
    </lineage>
</organism>
<protein>
    <submittedName>
        <fullName evidence="9">Methyl-accepting chemotaxis protein</fullName>
    </submittedName>
</protein>
<evidence type="ECO:0000259" key="8">
    <source>
        <dbReference type="PROSITE" id="PS50885"/>
    </source>
</evidence>
<comment type="similarity">
    <text evidence="3">Belongs to the methyl-accepting chemotaxis (MCP) protein family.</text>
</comment>
<dbReference type="SMART" id="SM00283">
    <property type="entry name" value="MA"/>
    <property type="match status" value="1"/>
</dbReference>
<evidence type="ECO:0000256" key="6">
    <source>
        <dbReference type="SAM" id="Phobius"/>
    </source>
</evidence>
<feature type="transmembrane region" description="Helical" evidence="6">
    <location>
        <begin position="194"/>
        <end position="213"/>
    </location>
</feature>
<dbReference type="Pfam" id="PF12729">
    <property type="entry name" value="4HB_MCP_1"/>
    <property type="match status" value="1"/>
</dbReference>
<dbReference type="EMBL" id="MIGV01000004">
    <property type="protein sequence ID" value="PPT77583.1"/>
    <property type="molecule type" value="Genomic_DNA"/>
</dbReference>
<evidence type="ECO:0000256" key="5">
    <source>
        <dbReference type="SAM" id="Coils"/>
    </source>
</evidence>
<feature type="domain" description="HAMP" evidence="8">
    <location>
        <begin position="215"/>
        <end position="267"/>
    </location>
</feature>
<dbReference type="PROSITE" id="PS50111">
    <property type="entry name" value="CHEMOTAXIS_TRANSDUC_2"/>
    <property type="match status" value="1"/>
</dbReference>
<evidence type="ECO:0000256" key="4">
    <source>
        <dbReference type="PROSITE-ProRule" id="PRU00284"/>
    </source>
</evidence>
<dbReference type="InterPro" id="IPR004089">
    <property type="entry name" value="MCPsignal_dom"/>
</dbReference>
<evidence type="ECO:0000256" key="3">
    <source>
        <dbReference type="ARBA" id="ARBA00029447"/>
    </source>
</evidence>
<dbReference type="Pfam" id="PF00015">
    <property type="entry name" value="MCPsignal"/>
    <property type="match status" value="1"/>
</dbReference>
<keyword evidence="2 4" id="KW-0807">Transducer</keyword>
<evidence type="ECO:0000256" key="1">
    <source>
        <dbReference type="ARBA" id="ARBA00022481"/>
    </source>
</evidence>
<dbReference type="CDD" id="cd06225">
    <property type="entry name" value="HAMP"/>
    <property type="match status" value="1"/>
</dbReference>
<feature type="coiled-coil region" evidence="5">
    <location>
        <begin position="471"/>
        <end position="498"/>
    </location>
</feature>
<dbReference type="PANTHER" id="PTHR43531">
    <property type="entry name" value="PROTEIN ICFG"/>
    <property type="match status" value="1"/>
</dbReference>
<dbReference type="PROSITE" id="PS50885">
    <property type="entry name" value="HAMP"/>
    <property type="match status" value="2"/>
</dbReference>
<dbReference type="Gene3D" id="1.20.120.1530">
    <property type="match status" value="2"/>
</dbReference>
<feature type="domain" description="HAMP" evidence="8">
    <location>
        <begin position="401"/>
        <end position="447"/>
    </location>
</feature>
<accession>A0A2S6Z7J7</accession>
<dbReference type="Pfam" id="PF18947">
    <property type="entry name" value="HAMP_2"/>
    <property type="match status" value="1"/>
</dbReference>
<feature type="domain" description="Methyl-accepting transducer" evidence="7">
    <location>
        <begin position="452"/>
        <end position="681"/>
    </location>
</feature>
<name>A0A2S6Z7J7_9XANT</name>
<dbReference type="AlphaFoldDB" id="A0A2S6Z7J7"/>
<dbReference type="CDD" id="cd11386">
    <property type="entry name" value="MCP_signal"/>
    <property type="match status" value="1"/>
</dbReference>
<evidence type="ECO:0000313" key="10">
    <source>
        <dbReference type="Proteomes" id="UP000238270"/>
    </source>
</evidence>
<reference evidence="9 10" key="1">
    <citation type="submission" date="2016-08" db="EMBL/GenBank/DDBJ databases">
        <title>Evolution of the type three secretion system and type three effector repertoires in Xanthomonas.</title>
        <authorList>
            <person name="Merda D."/>
            <person name="Briand M."/>
            <person name="Bosis E."/>
            <person name="Rousseau C."/>
            <person name="Portier P."/>
            <person name="Jacques M.-A."/>
            <person name="Fischer-Le Saux M."/>
        </authorList>
    </citation>
    <scope>NUCLEOTIDE SEQUENCE [LARGE SCALE GENOMIC DNA]</scope>
    <source>
        <strain evidence="9 10">CFBP 3122</strain>
    </source>
</reference>
<keyword evidence="6" id="KW-0472">Membrane</keyword>
<keyword evidence="1" id="KW-0488">Methylation</keyword>
<comment type="caution">
    <text evidence="9">The sequence shown here is derived from an EMBL/GenBank/DDBJ whole genome shotgun (WGS) entry which is preliminary data.</text>
</comment>
<dbReference type="SMART" id="SM00304">
    <property type="entry name" value="HAMP"/>
    <property type="match status" value="2"/>
</dbReference>
<keyword evidence="6" id="KW-0812">Transmembrane</keyword>
<dbReference type="GO" id="GO:0005886">
    <property type="term" value="C:plasma membrane"/>
    <property type="evidence" value="ECO:0007669"/>
    <property type="project" value="TreeGrafter"/>
</dbReference>